<dbReference type="PANTHER" id="PTHR43603:SF1">
    <property type="entry name" value="ZINC-REGULATED GTPASE METALLOPROTEIN ACTIVATOR 1"/>
    <property type="match status" value="1"/>
</dbReference>
<dbReference type="InterPro" id="IPR003495">
    <property type="entry name" value="CobW/HypB/UreG_nucleotide-bd"/>
</dbReference>
<dbReference type="Pfam" id="PF07683">
    <property type="entry name" value="CobW_C"/>
    <property type="match status" value="1"/>
</dbReference>
<feature type="domain" description="CobW C-terminal" evidence="2">
    <location>
        <begin position="273"/>
        <end position="393"/>
    </location>
</feature>
<feature type="compositionally biased region" description="Basic and acidic residues" evidence="1">
    <location>
        <begin position="458"/>
        <end position="473"/>
    </location>
</feature>
<dbReference type="AlphaFoldDB" id="A0A1M5L131"/>
<dbReference type="STRING" id="2017.SAMN05444320_110113"/>
<feature type="region of interest" description="Disordered" evidence="1">
    <location>
        <begin position="406"/>
        <end position="473"/>
    </location>
</feature>
<sequence>MSDERTPVVLLAGLAGAVLDEVAGAFLRLPGTAVVHHDLREVAQGVVRRRVRWGAPTPAASGPRADHGAAGPAARAGLPVDQWHVLELAHGCVSCTLREDLLPLTHRLSRTPGVDRIVLHLDPALEPEALCWALRHVVVDGETVLERARVEAVVTVVDVGTWLADATGDETLAERGLLASADDDRTVAQVCVGQVEFADVLVLAGAAPDAWAAERVAAVLDRLAPGAPRVPLARLDLAALLARVPRDARRGELADAHAPLLRGQPPLDPDCGVSTVVFTERRPFHPQRLHEAVDVLLDGVVRARGRVWVASQPDVALWLESAGGGLRVGHAGPWLAALEAAGGPDPWAGVDPQRRAMAALRWDPYYGDRDQEVVVIAHHADPGEIDAVLRHALLTDAELAEGEEAWRSWPDPFGEWHSDPCEDVDRDSDGDGDREGVGVDPGRDTAPWNTAPTNTAAKKADPRKTDPRKTEEK</sequence>
<evidence type="ECO:0000256" key="1">
    <source>
        <dbReference type="SAM" id="MobiDB-lite"/>
    </source>
</evidence>
<evidence type="ECO:0000259" key="2">
    <source>
        <dbReference type="SMART" id="SM00833"/>
    </source>
</evidence>
<dbReference type="InterPro" id="IPR027417">
    <property type="entry name" value="P-loop_NTPase"/>
</dbReference>
<dbReference type="PANTHER" id="PTHR43603">
    <property type="entry name" value="COBW DOMAIN-CONTAINING PROTEIN DDB_G0274527"/>
    <property type="match status" value="1"/>
</dbReference>
<dbReference type="SMART" id="SM00833">
    <property type="entry name" value="CobW_C"/>
    <property type="match status" value="1"/>
</dbReference>
<dbReference type="InterPro" id="IPR011629">
    <property type="entry name" value="CobW-like_C"/>
</dbReference>
<evidence type="ECO:0000313" key="3">
    <source>
        <dbReference type="EMBL" id="SHG58133.1"/>
    </source>
</evidence>
<protein>
    <submittedName>
        <fullName evidence="3">GTPase, G3E family</fullName>
    </submittedName>
</protein>
<dbReference type="SUPFAM" id="SSF90002">
    <property type="entry name" value="Hypothetical protein YjiA, C-terminal domain"/>
    <property type="match status" value="1"/>
</dbReference>
<name>A0A1M5L131_STRHI</name>
<gene>
    <name evidence="3" type="ORF">SAMN05444320_110113</name>
</gene>
<feature type="compositionally biased region" description="Low complexity" evidence="1">
    <location>
        <begin position="444"/>
        <end position="457"/>
    </location>
</feature>
<evidence type="ECO:0000313" key="4">
    <source>
        <dbReference type="Proteomes" id="UP000184501"/>
    </source>
</evidence>
<dbReference type="RefSeq" id="WP_073488436.1">
    <property type="nucleotide sequence ID" value="NZ_FQVN01000010.1"/>
</dbReference>
<dbReference type="NCBIfam" id="NF047431">
    <property type="entry name" value="hiber_recruit"/>
    <property type="match status" value="1"/>
</dbReference>
<reference evidence="3 4" key="1">
    <citation type="submission" date="2016-11" db="EMBL/GenBank/DDBJ databases">
        <authorList>
            <person name="Jaros S."/>
            <person name="Januszkiewicz K."/>
            <person name="Wedrychowicz H."/>
        </authorList>
    </citation>
    <scope>NUCLEOTIDE SEQUENCE [LARGE SCALE GENOMIC DNA]</scope>
    <source>
        <strain evidence="3 4">DSM 44523</strain>
    </source>
</reference>
<keyword evidence="4" id="KW-1185">Reference proteome</keyword>
<dbReference type="Proteomes" id="UP000184501">
    <property type="component" value="Unassembled WGS sequence"/>
</dbReference>
<dbReference type="Gene3D" id="3.40.50.300">
    <property type="entry name" value="P-loop containing nucleotide triphosphate hydrolases"/>
    <property type="match status" value="1"/>
</dbReference>
<feature type="compositionally biased region" description="Basic and acidic residues" evidence="1">
    <location>
        <begin position="427"/>
        <end position="443"/>
    </location>
</feature>
<dbReference type="InterPro" id="IPR051927">
    <property type="entry name" value="Zn_Chap_cDPG_Synth"/>
</dbReference>
<dbReference type="EMBL" id="FQVN01000010">
    <property type="protein sequence ID" value="SHG58133.1"/>
    <property type="molecule type" value="Genomic_DNA"/>
</dbReference>
<accession>A0A1M5L131</accession>
<dbReference type="Pfam" id="PF02492">
    <property type="entry name" value="cobW"/>
    <property type="match status" value="1"/>
</dbReference>
<organism evidence="3 4">
    <name type="scientific">Streptoalloteichus hindustanus</name>
    <dbReference type="NCBI Taxonomy" id="2017"/>
    <lineage>
        <taxon>Bacteria</taxon>
        <taxon>Bacillati</taxon>
        <taxon>Actinomycetota</taxon>
        <taxon>Actinomycetes</taxon>
        <taxon>Pseudonocardiales</taxon>
        <taxon>Pseudonocardiaceae</taxon>
        <taxon>Streptoalloteichus</taxon>
    </lineage>
</organism>
<proteinExistence type="predicted"/>